<dbReference type="Proteomes" id="UP001243330">
    <property type="component" value="Unassembled WGS sequence"/>
</dbReference>
<protein>
    <submittedName>
        <fullName evidence="1">Uncharacterized protein</fullName>
    </submittedName>
</protein>
<reference evidence="1" key="1">
    <citation type="submission" date="2023-01" db="EMBL/GenBank/DDBJ databases">
        <title>Colletotrichum chrysophilum M932 genome sequence.</title>
        <authorList>
            <person name="Baroncelli R."/>
        </authorList>
    </citation>
    <scope>NUCLEOTIDE SEQUENCE</scope>
    <source>
        <strain evidence="1">M932</strain>
    </source>
</reference>
<evidence type="ECO:0000313" key="1">
    <source>
        <dbReference type="EMBL" id="KAK1851527.1"/>
    </source>
</evidence>
<dbReference type="EMBL" id="JAQOWY010000094">
    <property type="protein sequence ID" value="KAK1851527.1"/>
    <property type="molecule type" value="Genomic_DNA"/>
</dbReference>
<keyword evidence="2" id="KW-1185">Reference proteome</keyword>
<accession>A0AAD9AQT6</accession>
<organism evidence="1 2">
    <name type="scientific">Colletotrichum chrysophilum</name>
    <dbReference type="NCBI Taxonomy" id="1836956"/>
    <lineage>
        <taxon>Eukaryota</taxon>
        <taxon>Fungi</taxon>
        <taxon>Dikarya</taxon>
        <taxon>Ascomycota</taxon>
        <taxon>Pezizomycotina</taxon>
        <taxon>Sordariomycetes</taxon>
        <taxon>Hypocreomycetidae</taxon>
        <taxon>Glomerellales</taxon>
        <taxon>Glomerellaceae</taxon>
        <taxon>Colletotrichum</taxon>
        <taxon>Colletotrichum gloeosporioides species complex</taxon>
    </lineage>
</organism>
<name>A0AAD9AQT6_9PEZI</name>
<dbReference type="AlphaFoldDB" id="A0AAD9AQT6"/>
<sequence length="102" mass="12093">MSNYIYINRDIVGYRANNDVIIAITYSFINDIFRRVCDLNLSIVFIYSYINSTFTDSVYDVNSIVCHSIDIIFFNTHIYGIFSILFHPDDSDFFYLTYIHKQ</sequence>
<gene>
    <name evidence="1" type="ORF">CCHR01_05813</name>
</gene>
<evidence type="ECO:0000313" key="2">
    <source>
        <dbReference type="Proteomes" id="UP001243330"/>
    </source>
</evidence>
<proteinExistence type="predicted"/>
<comment type="caution">
    <text evidence="1">The sequence shown here is derived from an EMBL/GenBank/DDBJ whole genome shotgun (WGS) entry which is preliminary data.</text>
</comment>